<proteinExistence type="predicted"/>
<dbReference type="AlphaFoldDB" id="A0ABD4SAD1"/>
<evidence type="ECO:0000313" key="3">
    <source>
        <dbReference type="Proteomes" id="UP001320314"/>
    </source>
</evidence>
<dbReference type="Pfam" id="PF14897">
    <property type="entry name" value="EpsG"/>
    <property type="match status" value="1"/>
</dbReference>
<feature type="transmembrane region" description="Helical" evidence="1">
    <location>
        <begin position="368"/>
        <end position="387"/>
    </location>
</feature>
<sequence length="402" mass="46265">MAYLIAISMSLLVAAFVPRLIEENQHGTFLLVKQPWYKDTKKWQLIGLVSLSALPILLISCFRYGVGTDYFHTYVPQFLSIVNGSYTHYYEPGFYLLNLLVASLTSDPQWLIALCALLTLGLVYVVTVFLSDNYFMSILLFYLTYTYFVSINNIRQALASAILLPALYFLVRKKKIAFVLLTILAGTMHQSAYYFLIMAVLDLLPLSQLSYLLINLGFYIFIKLLGKQILALLALLIPRVQMYLNQGVYLGKTIGKLYLGVQIAISLIYLYLEYQQRFNRDLTQFSYNKSSFKSQLVGMLQLDDRQKLGNSAEEWAIAKLLQWMVLIVCAMDGILPATYRVVRIFTYAQFIFIPNAISKFGRDDKRRLILYILVIVIFGILFVHDFAMGFEQVYPYKSIFNH</sequence>
<feature type="transmembrane region" description="Helical" evidence="1">
    <location>
        <begin position="43"/>
        <end position="64"/>
    </location>
</feature>
<keyword evidence="1" id="KW-0812">Transmembrane</keyword>
<evidence type="ECO:0000313" key="2">
    <source>
        <dbReference type="EMBL" id="MCD5517781.1"/>
    </source>
</evidence>
<dbReference type="Proteomes" id="UP001320314">
    <property type="component" value="Unassembled WGS sequence"/>
</dbReference>
<feature type="transmembrane region" description="Helical" evidence="1">
    <location>
        <begin position="133"/>
        <end position="148"/>
    </location>
</feature>
<name>A0ABD4SAD1_9LACO</name>
<feature type="transmembrane region" description="Helical" evidence="1">
    <location>
        <begin position="216"/>
        <end position="237"/>
    </location>
</feature>
<feature type="transmembrane region" description="Helical" evidence="1">
    <location>
        <begin position="249"/>
        <end position="272"/>
    </location>
</feature>
<organism evidence="2 3">
    <name type="scientific">Lactobacillus delbrueckii subsp. allosunkii</name>
    <dbReference type="NCBI Taxonomy" id="1050107"/>
    <lineage>
        <taxon>Bacteria</taxon>
        <taxon>Bacillati</taxon>
        <taxon>Bacillota</taxon>
        <taxon>Bacilli</taxon>
        <taxon>Lactobacillales</taxon>
        <taxon>Lactobacillaceae</taxon>
        <taxon>Lactobacillus</taxon>
    </lineage>
</organism>
<feature type="transmembrane region" description="Helical" evidence="1">
    <location>
        <begin position="320"/>
        <end position="342"/>
    </location>
</feature>
<comment type="caution">
    <text evidence="2">The sequence shown here is derived from an EMBL/GenBank/DDBJ whole genome shotgun (WGS) entry which is preliminary data.</text>
</comment>
<dbReference type="EMBL" id="JAJNUD010000006">
    <property type="protein sequence ID" value="MCD5517781.1"/>
    <property type="molecule type" value="Genomic_DNA"/>
</dbReference>
<feature type="transmembrane region" description="Helical" evidence="1">
    <location>
        <begin position="109"/>
        <end position="126"/>
    </location>
</feature>
<dbReference type="InterPro" id="IPR049458">
    <property type="entry name" value="EpsG-like"/>
</dbReference>
<accession>A0ABD4SAD1</accession>
<gene>
    <name evidence="2" type="ORF">LOB39_04195</name>
</gene>
<keyword evidence="1" id="KW-0472">Membrane</keyword>
<feature type="transmembrane region" description="Helical" evidence="1">
    <location>
        <begin position="178"/>
        <end position="196"/>
    </location>
</feature>
<dbReference type="RefSeq" id="WP_035185120.1">
    <property type="nucleotide sequence ID" value="NZ_JAJNUD010000006.1"/>
</dbReference>
<keyword evidence="1" id="KW-1133">Transmembrane helix</keyword>
<evidence type="ECO:0000256" key="1">
    <source>
        <dbReference type="SAM" id="Phobius"/>
    </source>
</evidence>
<reference evidence="2 3" key="1">
    <citation type="submission" date="2021-12" db="EMBL/GenBank/DDBJ databases">
        <title>Antimicrobial susceptibility of Lactobacillus delbrueckii subsp. lactis obtained from milk products and other habitats.</title>
        <authorList>
            <person name="Shani N."/>
        </authorList>
    </citation>
    <scope>NUCLEOTIDE SEQUENCE [LARGE SCALE GENOMIC DNA]</scope>
    <source>
        <strain evidence="2 3">CIRM BIA 266</strain>
    </source>
</reference>
<protein>
    <submittedName>
        <fullName evidence="2">EpsG family protein</fullName>
    </submittedName>
</protein>